<proteinExistence type="predicted"/>
<accession>A0A6G9A014</accession>
<dbReference type="AlphaFoldDB" id="A0A6G9A014"/>
<keyword evidence="1" id="KW-1133">Transmembrane helix</keyword>
<evidence type="ECO:0000256" key="1">
    <source>
        <dbReference type="SAM" id="Phobius"/>
    </source>
</evidence>
<dbReference type="EMBL" id="CP050066">
    <property type="protein sequence ID" value="QIP05553.1"/>
    <property type="molecule type" value="Genomic_DNA"/>
</dbReference>
<feature type="transmembrane region" description="Helical" evidence="1">
    <location>
        <begin position="136"/>
        <end position="154"/>
    </location>
</feature>
<keyword evidence="1" id="KW-0812">Transmembrane</keyword>
<evidence type="ECO:0000313" key="2">
    <source>
        <dbReference type="EMBL" id="QIP05553.1"/>
    </source>
</evidence>
<protein>
    <submittedName>
        <fullName evidence="2">Uncharacterized protein</fullName>
    </submittedName>
</protein>
<gene>
    <name evidence="2" type="ORF">HAV00_04480</name>
</gene>
<reference evidence="2 3" key="1">
    <citation type="journal article" date="2020" name="Int. J. Syst. Evol. Microbiol.">
        <title>Description and complete genome sequences of Bradyrhizobium symbiodeficiens sp. nov., a non-symbiotic bacterium associated with legumes native to Canada.</title>
        <authorList>
            <person name="Bromfield E.S.P."/>
            <person name="Cloutier S."/>
            <person name="Nguyen H.D.T."/>
        </authorList>
    </citation>
    <scope>NUCLEOTIDE SEQUENCE [LARGE SCALE GENOMIC DNA]</scope>
    <source>
        <strain evidence="2 3">101S1MB</strain>
    </source>
</reference>
<sequence length="377" mass="41118">MGSEIIRPDDDDAPPAPMPEVEFALVLSRMIDSIQNDPEHLRQTVYQLARHKLEEQLANEGRGDRRKMSRALETAILGVETFAQNNGGLPGSNGPAALPPPRVTTQGVDGEGPSARPVPPVVEVYVDPVTPKRRPIWLTALAVLVLMLPIPWGLSYVVHGGNTPGWLRGVLGTNQQAPKQTAVAVPAAPPKETEKPVREPSPLVPKAYGIYAISADKLYELNMLPGRVPDMRVAISAMIATPSRTVLPDGHIKFIVYRRDSATSAADRAEVRIIAKIENELTFDKAGKPVVSKAADDGWVIRNISLPYRTAPSKDEADMYEVQSEDPDKPLAAGRYALVLKGQGYDFTVAGGITDHRHCLERMSATNGQFYSECQRK</sequence>
<evidence type="ECO:0000313" key="3">
    <source>
        <dbReference type="Proteomes" id="UP000500895"/>
    </source>
</evidence>
<organism evidence="2 3">
    <name type="scientific">Bradyrhizobium symbiodeficiens</name>
    <dbReference type="NCBI Taxonomy" id="1404367"/>
    <lineage>
        <taxon>Bacteria</taxon>
        <taxon>Pseudomonadati</taxon>
        <taxon>Pseudomonadota</taxon>
        <taxon>Alphaproteobacteria</taxon>
        <taxon>Hyphomicrobiales</taxon>
        <taxon>Nitrobacteraceae</taxon>
        <taxon>Bradyrhizobium</taxon>
    </lineage>
</organism>
<keyword evidence="1" id="KW-0472">Membrane</keyword>
<dbReference type="RefSeq" id="WP_166466893.1">
    <property type="nucleotide sequence ID" value="NZ_CP050066.2"/>
</dbReference>
<dbReference type="Proteomes" id="UP000500895">
    <property type="component" value="Chromosome"/>
</dbReference>
<name>A0A6G9A014_9BRAD</name>